<feature type="chain" id="PRO_5043049437" evidence="1">
    <location>
        <begin position="23"/>
        <end position="73"/>
    </location>
</feature>
<keyword evidence="3" id="KW-1185">Reference proteome</keyword>
<comment type="caution">
    <text evidence="2">The sequence shown here is derived from an EMBL/GenBank/DDBJ whole genome shotgun (WGS) entry which is preliminary data.</text>
</comment>
<evidence type="ECO:0000313" key="3">
    <source>
        <dbReference type="Proteomes" id="UP001347796"/>
    </source>
</evidence>
<gene>
    <name evidence="2" type="ORF">SNE40_001394</name>
</gene>
<evidence type="ECO:0000256" key="1">
    <source>
        <dbReference type="SAM" id="SignalP"/>
    </source>
</evidence>
<evidence type="ECO:0000313" key="2">
    <source>
        <dbReference type="EMBL" id="KAK6196105.1"/>
    </source>
</evidence>
<feature type="signal peptide" evidence="1">
    <location>
        <begin position="1"/>
        <end position="22"/>
    </location>
</feature>
<keyword evidence="1" id="KW-0732">Signal</keyword>
<name>A0AAN8QB40_PATCE</name>
<organism evidence="2 3">
    <name type="scientific">Patella caerulea</name>
    <name type="common">Rayed Mediterranean limpet</name>
    <dbReference type="NCBI Taxonomy" id="87958"/>
    <lineage>
        <taxon>Eukaryota</taxon>
        <taxon>Metazoa</taxon>
        <taxon>Spiralia</taxon>
        <taxon>Lophotrochozoa</taxon>
        <taxon>Mollusca</taxon>
        <taxon>Gastropoda</taxon>
        <taxon>Patellogastropoda</taxon>
        <taxon>Patelloidea</taxon>
        <taxon>Patellidae</taxon>
        <taxon>Patella</taxon>
    </lineage>
</organism>
<dbReference type="Proteomes" id="UP001347796">
    <property type="component" value="Unassembled WGS sequence"/>
</dbReference>
<dbReference type="AlphaFoldDB" id="A0AAN8QB40"/>
<accession>A0AAN8QB40</accession>
<reference evidence="2 3" key="1">
    <citation type="submission" date="2024-01" db="EMBL/GenBank/DDBJ databases">
        <title>The genome of the rayed Mediterranean limpet Patella caerulea (Linnaeus, 1758).</title>
        <authorList>
            <person name="Anh-Thu Weber A."/>
            <person name="Halstead-Nussloch G."/>
        </authorList>
    </citation>
    <scope>NUCLEOTIDE SEQUENCE [LARGE SCALE GENOMIC DNA]</scope>
    <source>
        <strain evidence="2">AATW-2023a</strain>
        <tissue evidence="2">Whole specimen</tissue>
    </source>
</reference>
<dbReference type="EMBL" id="JAZGQO010000001">
    <property type="protein sequence ID" value="KAK6196105.1"/>
    <property type="molecule type" value="Genomic_DNA"/>
</dbReference>
<proteinExistence type="predicted"/>
<protein>
    <submittedName>
        <fullName evidence="2">Uncharacterized protein</fullName>
    </submittedName>
</protein>
<sequence>MATICNMLTVLVIVAIISVIQADDFYGYPNGFYNFNYNPNFGYNPYLFNPYQQNYGAFNPFFSNFNPFYGYHD</sequence>